<proteinExistence type="predicted"/>
<keyword evidence="1" id="KW-0812">Transmembrane</keyword>
<dbReference type="EMBL" id="LBZL01000002">
    <property type="protein sequence ID" value="KKR70688.1"/>
    <property type="molecule type" value="Genomic_DNA"/>
</dbReference>
<comment type="caution">
    <text evidence="2">The sequence shown here is derived from an EMBL/GenBank/DDBJ whole genome shotgun (WGS) entry which is preliminary data.</text>
</comment>
<evidence type="ECO:0000313" key="3">
    <source>
        <dbReference type="Proteomes" id="UP000034452"/>
    </source>
</evidence>
<keyword evidence="1" id="KW-0472">Membrane</keyword>
<gene>
    <name evidence="2" type="ORF">UU13_C0002G0033</name>
</gene>
<organism evidence="2 3">
    <name type="scientific">Candidatus Nomurabacteria bacterium GW2011_GWB1_40_7</name>
    <dbReference type="NCBI Taxonomy" id="1618744"/>
    <lineage>
        <taxon>Bacteria</taxon>
        <taxon>Candidatus Nomuraibacteriota</taxon>
    </lineage>
</organism>
<reference evidence="2 3" key="1">
    <citation type="journal article" date="2015" name="Nature">
        <title>rRNA introns, odd ribosomes, and small enigmatic genomes across a large radiation of phyla.</title>
        <authorList>
            <person name="Brown C.T."/>
            <person name="Hug L.A."/>
            <person name="Thomas B.C."/>
            <person name="Sharon I."/>
            <person name="Castelle C.J."/>
            <person name="Singh A."/>
            <person name="Wilkins M.J."/>
            <person name="Williams K.H."/>
            <person name="Banfield J.F."/>
        </authorList>
    </citation>
    <scope>NUCLEOTIDE SEQUENCE [LARGE SCALE GENOMIC DNA]</scope>
</reference>
<dbReference type="AlphaFoldDB" id="A0A0G0T0V6"/>
<evidence type="ECO:0000313" key="2">
    <source>
        <dbReference type="EMBL" id="KKR70688.1"/>
    </source>
</evidence>
<feature type="transmembrane region" description="Helical" evidence="1">
    <location>
        <begin position="44"/>
        <end position="64"/>
    </location>
</feature>
<evidence type="ECO:0000256" key="1">
    <source>
        <dbReference type="SAM" id="Phobius"/>
    </source>
</evidence>
<dbReference type="Proteomes" id="UP000034452">
    <property type="component" value="Unassembled WGS sequence"/>
</dbReference>
<accession>A0A0G0T0V6</accession>
<protein>
    <submittedName>
        <fullName evidence="2">Uncharacterized protein</fullName>
    </submittedName>
</protein>
<name>A0A0G0T0V6_9BACT</name>
<keyword evidence="1" id="KW-1133">Transmembrane helix</keyword>
<sequence length="175" mass="19465">MPKKNTTEDTVNNVIQTAVKDANDGIQPKQKISKFLGRVGYKKLSVIILVILAAGGIYGSYYFYTKYTAIKANPNLEAQKESERLVLALGRLMELPSGETPSIAAILDKEKLKDQPFFQAAENGDRLFTYNKAMIAILYRPSTNKIVNITQISVNQPQDLAEEAKEENKTPNSPQ</sequence>